<dbReference type="EMBL" id="SMGD01000014">
    <property type="protein sequence ID" value="TCK47325.1"/>
    <property type="molecule type" value="Genomic_DNA"/>
</dbReference>
<dbReference type="NCBIfam" id="NF008234">
    <property type="entry name" value="PRK11001.1"/>
    <property type="match status" value="1"/>
</dbReference>
<dbReference type="AlphaFoldDB" id="A0A4R1J9N4"/>
<keyword evidence="2" id="KW-1185">Reference proteome</keyword>
<reference evidence="1 2" key="1">
    <citation type="submission" date="2019-03" db="EMBL/GenBank/DDBJ databases">
        <title>Genomic Encyclopedia of Type Strains, Phase IV (KMG-IV): sequencing the most valuable type-strain genomes for metagenomic binning, comparative biology and taxonomic classification.</title>
        <authorList>
            <person name="Goeker M."/>
        </authorList>
    </citation>
    <scope>NUCLEOTIDE SEQUENCE [LARGE SCALE GENOMIC DNA]</scope>
    <source>
        <strain evidence="1 2">DSM 18577</strain>
    </source>
</reference>
<sequence length="179" mass="20403">MAEWIDDSEILEKLNQTRSVRGFMLKALEFIEQSIADLVERVFQKDDYAVKYAVTPLLKSSGPLGDVSVRLKLIFGLGIISKEVYQDIELMASLRDQLNNDPQEYQFSDEVLVNELKKLHTLSDVSRAQLANIIPLEEIAPSNQTIYQAQQEKVIHSIWILSVITLYQSLHPSNSLLKD</sequence>
<organism evidence="1 2">
    <name type="scientific">Celerinatantimonas diazotrophica</name>
    <dbReference type="NCBI Taxonomy" id="412034"/>
    <lineage>
        <taxon>Bacteria</taxon>
        <taxon>Pseudomonadati</taxon>
        <taxon>Pseudomonadota</taxon>
        <taxon>Gammaproteobacteria</taxon>
        <taxon>Celerinatantimonadaceae</taxon>
        <taxon>Celerinatantimonas</taxon>
    </lineage>
</organism>
<dbReference type="GO" id="GO:0045892">
    <property type="term" value="P:negative regulation of DNA-templated transcription"/>
    <property type="evidence" value="ECO:0007669"/>
    <property type="project" value="TreeGrafter"/>
</dbReference>
<name>A0A4R1J9N4_9GAMM</name>
<protein>
    <submittedName>
        <fullName evidence="1">Mannitol repressor MtlR</fullName>
    </submittedName>
</protein>
<dbReference type="PANTHER" id="PTHR37941:SF1">
    <property type="entry name" value="FUMARASE E-RELATED"/>
    <property type="match status" value="1"/>
</dbReference>
<dbReference type="RefSeq" id="WP_165872743.1">
    <property type="nucleotide sequence ID" value="NZ_OU594967.1"/>
</dbReference>
<comment type="caution">
    <text evidence="1">The sequence shown here is derived from an EMBL/GenBank/DDBJ whole genome shotgun (WGS) entry which is preliminary data.</text>
</comment>
<accession>A0A4R1J9N4</accession>
<dbReference type="PANTHER" id="PTHR37941">
    <property type="entry name" value="FUMARASE E-RELATED"/>
    <property type="match status" value="1"/>
</dbReference>
<evidence type="ECO:0000313" key="1">
    <source>
        <dbReference type="EMBL" id="TCK47325.1"/>
    </source>
</evidence>
<dbReference type="InterPro" id="IPR038026">
    <property type="entry name" value="MtlR-like_sf"/>
</dbReference>
<proteinExistence type="predicted"/>
<dbReference type="InterPro" id="IPR007761">
    <property type="entry name" value="MtlR-like"/>
</dbReference>
<evidence type="ECO:0000313" key="2">
    <source>
        <dbReference type="Proteomes" id="UP000295565"/>
    </source>
</evidence>
<dbReference type="SUPFAM" id="SSF158668">
    <property type="entry name" value="MtlR-like"/>
    <property type="match status" value="1"/>
</dbReference>
<gene>
    <name evidence="1" type="ORF">EV690_2342</name>
</gene>
<dbReference type="Gene3D" id="1.20.120.330">
    <property type="entry name" value="Nucleotidyltransferases domain 2"/>
    <property type="match status" value="1"/>
</dbReference>
<dbReference type="Proteomes" id="UP000295565">
    <property type="component" value="Unassembled WGS sequence"/>
</dbReference>
<dbReference type="Pfam" id="PF05068">
    <property type="entry name" value="MtlR"/>
    <property type="match status" value="1"/>
</dbReference>